<dbReference type="InterPro" id="IPR058917">
    <property type="entry name" value="RESC6_dom"/>
</dbReference>
<dbReference type="VEuPathDB" id="CryptoDB:Vbra_10993"/>
<feature type="domain" description="RNA-editing substrate-binding complex 6 protein" evidence="2">
    <location>
        <begin position="736"/>
        <end position="871"/>
    </location>
</feature>
<evidence type="ECO:0000259" key="2">
    <source>
        <dbReference type="Pfam" id="PF26188"/>
    </source>
</evidence>
<proteinExistence type="predicted"/>
<reference evidence="3 4" key="1">
    <citation type="submission" date="2014-11" db="EMBL/GenBank/DDBJ databases">
        <authorList>
            <person name="Zhu J."/>
            <person name="Qi W."/>
            <person name="Song R."/>
        </authorList>
    </citation>
    <scope>NUCLEOTIDE SEQUENCE [LARGE SCALE GENOMIC DNA]</scope>
</reference>
<dbReference type="GO" id="GO:0005759">
    <property type="term" value="C:mitochondrial matrix"/>
    <property type="evidence" value="ECO:0007669"/>
    <property type="project" value="TreeGrafter"/>
</dbReference>
<gene>
    <name evidence="3" type="ORF">Vbra_10993</name>
</gene>
<dbReference type="InterPro" id="IPR050870">
    <property type="entry name" value="FAST_kinase"/>
</dbReference>
<accession>A0A0G4E9I8</accession>
<dbReference type="GO" id="GO:0035770">
    <property type="term" value="C:ribonucleoprotein granule"/>
    <property type="evidence" value="ECO:0007669"/>
    <property type="project" value="TreeGrafter"/>
</dbReference>
<feature type="compositionally biased region" description="Acidic residues" evidence="1">
    <location>
        <begin position="511"/>
        <end position="525"/>
    </location>
</feature>
<evidence type="ECO:0000313" key="3">
    <source>
        <dbReference type="EMBL" id="CEL92267.1"/>
    </source>
</evidence>
<dbReference type="STRING" id="1169540.A0A0G4E9I8"/>
<dbReference type="GO" id="GO:0003723">
    <property type="term" value="F:RNA binding"/>
    <property type="evidence" value="ECO:0007669"/>
    <property type="project" value="TreeGrafter"/>
</dbReference>
<dbReference type="Proteomes" id="UP000041254">
    <property type="component" value="Unassembled WGS sequence"/>
</dbReference>
<name>A0A0G4E9I8_VITBC</name>
<feature type="region of interest" description="Disordered" evidence="1">
    <location>
        <begin position="511"/>
        <end position="531"/>
    </location>
</feature>
<dbReference type="AlphaFoldDB" id="A0A0G4E9I8"/>
<dbReference type="GO" id="GO:0000963">
    <property type="term" value="P:mitochondrial RNA processing"/>
    <property type="evidence" value="ECO:0007669"/>
    <property type="project" value="TreeGrafter"/>
</dbReference>
<evidence type="ECO:0000256" key="1">
    <source>
        <dbReference type="SAM" id="MobiDB-lite"/>
    </source>
</evidence>
<dbReference type="EMBL" id="CDMY01000061">
    <property type="protein sequence ID" value="CEL92267.1"/>
    <property type="molecule type" value="Genomic_DNA"/>
</dbReference>
<dbReference type="GO" id="GO:0044528">
    <property type="term" value="P:regulation of mitochondrial mRNA stability"/>
    <property type="evidence" value="ECO:0007669"/>
    <property type="project" value="TreeGrafter"/>
</dbReference>
<protein>
    <recommendedName>
        <fullName evidence="2">RNA-editing substrate-binding complex 6 protein domain-containing protein</fullName>
    </recommendedName>
</protein>
<keyword evidence="4" id="KW-1185">Reference proteome</keyword>
<dbReference type="PANTHER" id="PTHR21228">
    <property type="entry name" value="FAST LEU-RICH DOMAIN-CONTAINING"/>
    <property type="match status" value="1"/>
</dbReference>
<dbReference type="OrthoDB" id="385235at2759"/>
<dbReference type="PANTHER" id="PTHR21228:SF40">
    <property type="entry name" value="LD45607P"/>
    <property type="match status" value="1"/>
</dbReference>
<evidence type="ECO:0000313" key="4">
    <source>
        <dbReference type="Proteomes" id="UP000041254"/>
    </source>
</evidence>
<sequence length="1073" mass="119083">MSHNHRHGEMDSSTAMLPSLPLPAFQRPILTPTHLRRAALMNQKRRLVKLCGFVVAPQPASALVDLRKVKRHPPSPSSKHVDNTTSNYRVRRRPSAEALRLNEQIANATSAAELLRVANTSDDSLVDLDHLVLLVAKVGSFHAQRGDHAVRAFEREGSDGKRRKKGTDDALAAIKTDPTFLGILRRLESRQEDIGSLPPFLISRLMLGLSRLQVDSPLMDLSTMALAARLQTTEGKYSWPVDLAGAIAALARAEREHGNRGANQTAILRLLKQVSPSLVGRFGEDAVSQCLWAIASMRVRLPPLTDALCHRFLELLDQDGGIRRPQHMATVAWSLATIVESDGDASDPMKLPESASASLTVHDRVVRRVFDKLEGVIRHRVGQFNVPDVAMTLWAFSVIGARHRETIDTLIARSSALRGRFSDSFLLMALCAAARFGLWQTWLFDDIDRIHRNLVEVSRRIRGGGGWERGAGGWDILAFTTVLATSVGTAVASWRESNGLPAGHRYLIDDDEIDDDEDRGEDEREERDGDGAVSLRIRKLEGILWDIMRVLREEGSLEAMPPHELTMILSAVGKATLPHRGKFRQAYEEIAPRIEGRLPDLHGPQLSRLLYTYANAHIFPTSLFERAAELATRHLDSFSALNVSNLLWAIAKAHQSCDNVYLSLTEGNAALYPELLKTLSQRIDGWTSLRNYDPTVLTATLNALSLVGDSHVDTRLVTKIAKAMAEGGDVFVRMRYSAPQVVETAAALARANVSAADSQELFAAVRDHAMAKLYEYGTRDMANGLWAFTVAGVWERPLFDKVAAHILAHPGCLAEMSAWELSIIAWAYGKTHIRNEALMDRLAANTMHRLHEFSDQGLKMLLWSFAKLDYSAPELYARASEELTRGRDVAAMKPVDVAVILWSYAKQGIQDWGVFQRVEDVYPPRIRGGECTPRDVAMMLWAYTELEFVAEDLMMAAAEWGADNLERFDNGLLVRLIWALAYNQGYVNIDRDIFVRIAQETLPRMNDFNPRQLGWMLAAFYQTGLLKPGKLMHQESLLAAEPPGSSNPNATDVREAGAALVPVSNAAATWDVG</sequence>
<organism evidence="3 4">
    <name type="scientific">Vitrella brassicaformis (strain CCMP3155)</name>
    <dbReference type="NCBI Taxonomy" id="1169540"/>
    <lineage>
        <taxon>Eukaryota</taxon>
        <taxon>Sar</taxon>
        <taxon>Alveolata</taxon>
        <taxon>Colpodellida</taxon>
        <taxon>Vitrellaceae</taxon>
        <taxon>Vitrella</taxon>
    </lineage>
</organism>
<dbReference type="InParanoid" id="A0A0G4E9I8"/>
<dbReference type="Pfam" id="PF26188">
    <property type="entry name" value="RESC6"/>
    <property type="match status" value="1"/>
</dbReference>